<keyword evidence="1 3" id="KW-0378">Hydrolase</keyword>
<dbReference type="SUPFAM" id="SSF55811">
    <property type="entry name" value="Nudix"/>
    <property type="match status" value="1"/>
</dbReference>
<dbReference type="EC" id="3.6.1.-" evidence="3"/>
<dbReference type="CDD" id="cd03671">
    <property type="entry name" value="NUDIX_Ap4A_hydrolase_plant_like"/>
    <property type="match status" value="1"/>
</dbReference>
<dbReference type="Pfam" id="PF00293">
    <property type="entry name" value="NUDIX"/>
    <property type="match status" value="1"/>
</dbReference>
<evidence type="ECO:0000256" key="1">
    <source>
        <dbReference type="ARBA" id="ARBA00022801"/>
    </source>
</evidence>
<dbReference type="NCBIfam" id="NF001938">
    <property type="entry name" value="PRK00714.1-5"/>
    <property type="match status" value="1"/>
</dbReference>
<organism evidence="3">
    <name type="scientific">mine drainage metagenome</name>
    <dbReference type="NCBI Taxonomy" id="410659"/>
    <lineage>
        <taxon>unclassified sequences</taxon>
        <taxon>metagenomes</taxon>
        <taxon>ecological metagenomes</taxon>
    </lineage>
</organism>
<feature type="domain" description="Nudix hydrolase" evidence="2">
    <location>
        <begin position="11"/>
        <end position="153"/>
    </location>
</feature>
<dbReference type="GO" id="GO:0008893">
    <property type="term" value="F:guanosine-3',5'-bis(diphosphate) 3'-diphosphatase activity"/>
    <property type="evidence" value="ECO:0007669"/>
    <property type="project" value="TreeGrafter"/>
</dbReference>
<dbReference type="GO" id="GO:0019693">
    <property type="term" value="P:ribose phosphate metabolic process"/>
    <property type="evidence" value="ECO:0007669"/>
    <property type="project" value="TreeGrafter"/>
</dbReference>
<dbReference type="AlphaFoldDB" id="A0A1J5SCK5"/>
<dbReference type="NCBIfam" id="NF001936">
    <property type="entry name" value="PRK00714.1-3"/>
    <property type="match status" value="1"/>
</dbReference>
<sequence>MSKHHRIEDLPYRPGVGLALFNPDGLVFAARRIDTEQEAWQLPQGGIDDEETPVQAAMRELEEETSVTQAEIVAESAEWLTYDLPAELVGKVWKGRYRGQTQKWFALRFTGRDDDINIHTAHPEFCEWRWMRLTDLAERIVPFKRDLYRRIVAEFAHLAR</sequence>
<comment type="caution">
    <text evidence="3">The sequence shown here is derived from an EMBL/GenBank/DDBJ whole genome shotgun (WGS) entry which is preliminary data.</text>
</comment>
<accession>A0A1J5SCK5</accession>
<dbReference type="InterPro" id="IPR015797">
    <property type="entry name" value="NUDIX_hydrolase-like_dom_sf"/>
</dbReference>
<dbReference type="GO" id="GO:0034432">
    <property type="term" value="F:bis(5'-adenosyl)-pentaphosphatase activity"/>
    <property type="evidence" value="ECO:0007669"/>
    <property type="project" value="TreeGrafter"/>
</dbReference>
<dbReference type="InterPro" id="IPR022927">
    <property type="entry name" value="RppH"/>
</dbReference>
<dbReference type="InterPro" id="IPR000086">
    <property type="entry name" value="NUDIX_hydrolase_dom"/>
</dbReference>
<proteinExistence type="inferred from homology"/>
<protein>
    <submittedName>
        <fullName evidence="3">RNA pyrophosphohydrolase</fullName>
        <ecNumber evidence="3">3.6.1.-</ecNumber>
    </submittedName>
</protein>
<dbReference type="PROSITE" id="PS51462">
    <property type="entry name" value="NUDIX"/>
    <property type="match status" value="1"/>
</dbReference>
<dbReference type="PANTHER" id="PTHR11839">
    <property type="entry name" value="UDP/ADP-SUGAR PYROPHOSPHATASE"/>
    <property type="match status" value="1"/>
</dbReference>
<dbReference type="Gene3D" id="3.90.79.10">
    <property type="entry name" value="Nucleoside Triphosphate Pyrophosphohydrolase"/>
    <property type="match status" value="1"/>
</dbReference>
<reference evidence="3" key="1">
    <citation type="submission" date="2016-10" db="EMBL/GenBank/DDBJ databases">
        <title>Sequence of Gallionella enrichment culture.</title>
        <authorList>
            <person name="Poehlein A."/>
            <person name="Muehling M."/>
            <person name="Daniel R."/>
        </authorList>
    </citation>
    <scope>NUCLEOTIDE SEQUENCE</scope>
</reference>
<name>A0A1J5SCK5_9ZZZZ</name>
<evidence type="ECO:0000259" key="2">
    <source>
        <dbReference type="PROSITE" id="PS51462"/>
    </source>
</evidence>
<dbReference type="EMBL" id="MLJW01000045">
    <property type="protein sequence ID" value="OIR06233.1"/>
    <property type="molecule type" value="Genomic_DNA"/>
</dbReference>
<dbReference type="GO" id="GO:0006753">
    <property type="term" value="P:nucleoside phosphate metabolic process"/>
    <property type="evidence" value="ECO:0007669"/>
    <property type="project" value="TreeGrafter"/>
</dbReference>
<dbReference type="HAMAP" id="MF_00298">
    <property type="entry name" value="Nudix_RppH"/>
    <property type="match status" value="1"/>
</dbReference>
<evidence type="ECO:0000313" key="3">
    <source>
        <dbReference type="EMBL" id="OIR06233.1"/>
    </source>
</evidence>
<gene>
    <name evidence="3" type="primary">rppH_4</name>
    <name evidence="3" type="ORF">GALL_117060</name>
</gene>
<dbReference type="PANTHER" id="PTHR11839:SF22">
    <property type="entry name" value="NUDIX HYDROLASE 26, CHLOROPLASTIC"/>
    <property type="match status" value="1"/>
</dbReference>